<evidence type="ECO:0000256" key="6">
    <source>
        <dbReference type="ARBA" id="ARBA00022679"/>
    </source>
</evidence>
<comment type="caution">
    <text evidence="16">The sequence shown here is derived from an EMBL/GenBank/DDBJ whole genome shotgun (WGS) entry which is preliminary data.</text>
</comment>
<feature type="compositionally biased region" description="Low complexity" evidence="15">
    <location>
        <begin position="19"/>
        <end position="89"/>
    </location>
</feature>
<evidence type="ECO:0000256" key="13">
    <source>
        <dbReference type="ARBA" id="ARBA00032789"/>
    </source>
</evidence>
<comment type="catalytic activity">
    <reaction evidence="14">
        <text>L-histidyl-[translation elongation factor 2] + S-adenosyl-L-methionine = 2-[(3S)-amino-3-carboxypropyl]-L-histidyl-[translation elongation factor 2] + S-methyl-5'-thioadenosine + H(+)</text>
        <dbReference type="Rhea" id="RHEA:36783"/>
        <dbReference type="Rhea" id="RHEA-COMP:9748"/>
        <dbReference type="Rhea" id="RHEA-COMP:9749"/>
        <dbReference type="ChEBI" id="CHEBI:15378"/>
        <dbReference type="ChEBI" id="CHEBI:17509"/>
        <dbReference type="ChEBI" id="CHEBI:29979"/>
        <dbReference type="ChEBI" id="CHEBI:59789"/>
        <dbReference type="ChEBI" id="CHEBI:73995"/>
        <dbReference type="EC" id="2.5.1.108"/>
    </reaction>
</comment>
<feature type="region of interest" description="Disordered" evidence="15">
    <location>
        <begin position="307"/>
        <end position="365"/>
    </location>
</feature>
<comment type="cofactor">
    <cofactor evidence="1">
        <name>[4Fe-4S] cluster</name>
        <dbReference type="ChEBI" id="CHEBI:49883"/>
    </cofactor>
</comment>
<dbReference type="GO" id="GO:0090560">
    <property type="term" value="F:2-(3-amino-3-carboxypropyl)histidine synthase activity"/>
    <property type="evidence" value="ECO:0007669"/>
    <property type="project" value="UniProtKB-EC"/>
</dbReference>
<dbReference type="Gene3D" id="3.40.50.11840">
    <property type="entry name" value="Diphthamide synthesis DPH1/DPH2 domain 1"/>
    <property type="match status" value="1"/>
</dbReference>
<evidence type="ECO:0000256" key="1">
    <source>
        <dbReference type="ARBA" id="ARBA00001966"/>
    </source>
</evidence>
<keyword evidence="7" id="KW-0949">S-adenosyl-L-methionine</keyword>
<keyword evidence="8" id="KW-0479">Metal-binding</keyword>
<evidence type="ECO:0000313" key="16">
    <source>
        <dbReference type="EMBL" id="PIM05338.1"/>
    </source>
</evidence>
<dbReference type="InterPro" id="IPR042265">
    <property type="entry name" value="DPH1/DPH2_3"/>
</dbReference>
<keyword evidence="10" id="KW-0411">Iron-sulfur</keyword>
<evidence type="ECO:0000256" key="8">
    <source>
        <dbReference type="ARBA" id="ARBA00022723"/>
    </source>
</evidence>
<gene>
    <name evidence="16" type="ORF">TGCOUG_261060</name>
</gene>
<dbReference type="Gene3D" id="3.40.50.11850">
    <property type="entry name" value="Diphthamide synthesis DPH1/DPH2 domain 2"/>
    <property type="match status" value="2"/>
</dbReference>
<dbReference type="VEuPathDB" id="ToxoDB:TGCOUG_261060"/>
<evidence type="ECO:0000256" key="15">
    <source>
        <dbReference type="SAM" id="MobiDB-lite"/>
    </source>
</evidence>
<evidence type="ECO:0000256" key="5">
    <source>
        <dbReference type="ARBA" id="ARBA00021915"/>
    </source>
</evidence>
<evidence type="ECO:0000256" key="3">
    <source>
        <dbReference type="ARBA" id="ARBA00010173"/>
    </source>
</evidence>
<dbReference type="AlphaFoldDB" id="A0A2G8YDI9"/>
<evidence type="ECO:0000313" key="17">
    <source>
        <dbReference type="Proteomes" id="UP000236343"/>
    </source>
</evidence>
<proteinExistence type="inferred from homology"/>
<feature type="compositionally biased region" description="Polar residues" evidence="15">
    <location>
        <begin position="318"/>
        <end position="332"/>
    </location>
</feature>
<dbReference type="InterPro" id="IPR042264">
    <property type="entry name" value="DPH1/DPH2_2"/>
</dbReference>
<dbReference type="InterPro" id="IPR042263">
    <property type="entry name" value="DPH1/DPH2_1"/>
</dbReference>
<reference evidence="16 17" key="1">
    <citation type="journal article" date="2016" name="Nat. Commun.">
        <title>Local admixture of amplified and diversified secreted pathogenesis determinants shapes mosaic Toxoplasma gondii genomes.</title>
        <authorList>
            <person name="Lorenzi H."/>
            <person name="Khan A."/>
            <person name="Behnke M.S."/>
            <person name="Namasivayam S."/>
            <person name="Swapna L.S."/>
            <person name="Hadjithomas M."/>
            <person name="Karamycheva S."/>
            <person name="Pinney D."/>
            <person name="Brunk B.P."/>
            <person name="Ajioka J.W."/>
            <person name="Ajzenberg D."/>
            <person name="Boothroyd J.C."/>
            <person name="Boyle J.P."/>
            <person name="Darde M.L."/>
            <person name="Diaz-Miranda M.A."/>
            <person name="Dubey J.P."/>
            <person name="Fritz H.M."/>
            <person name="Gennari S.M."/>
            <person name="Gregory B.D."/>
            <person name="Kim K."/>
            <person name="Saeij J.P."/>
            <person name="Su C."/>
            <person name="White M.W."/>
            <person name="Zhu X.Q."/>
            <person name="Howe D.K."/>
            <person name="Rosenthal B.M."/>
            <person name="Grigg M.E."/>
            <person name="Parkinson J."/>
            <person name="Liu L."/>
            <person name="Kissinger J.C."/>
            <person name="Roos D.S."/>
            <person name="Sibley L.D."/>
        </authorList>
    </citation>
    <scope>NUCLEOTIDE SEQUENCE [LARGE SCALE GENOMIC DNA]</scope>
    <source>
        <strain evidence="16 17">COUG</strain>
    </source>
</reference>
<accession>A0A2G8YDI9</accession>
<comment type="similarity">
    <text evidence="3">Belongs to the DPH1/DPH2 family. DPH1 subfamily.</text>
</comment>
<evidence type="ECO:0000256" key="9">
    <source>
        <dbReference type="ARBA" id="ARBA00023004"/>
    </source>
</evidence>
<dbReference type="NCBIfam" id="TIGR00322">
    <property type="entry name" value="diphth2_R"/>
    <property type="match status" value="2"/>
</dbReference>
<dbReference type="Proteomes" id="UP000236343">
    <property type="component" value="Unassembled WGS sequence"/>
</dbReference>
<evidence type="ECO:0000256" key="12">
    <source>
        <dbReference type="ARBA" id="ARBA00032574"/>
    </source>
</evidence>
<feature type="region of interest" description="Disordered" evidence="15">
    <location>
        <begin position="1"/>
        <end position="92"/>
    </location>
</feature>
<evidence type="ECO:0000256" key="10">
    <source>
        <dbReference type="ARBA" id="ARBA00023014"/>
    </source>
</evidence>
<dbReference type="EC" id="2.5.1.108" evidence="4"/>
<protein>
    <recommendedName>
        <fullName evidence="5">2-(3-amino-3-carboxypropyl)histidine synthase subunit 1</fullName>
        <ecNumber evidence="4">2.5.1.108</ecNumber>
    </recommendedName>
    <alternativeName>
        <fullName evidence="12">Diphthamide biosynthesis protein 1</fullName>
    </alternativeName>
    <alternativeName>
        <fullName evidence="13">Diphtheria toxin resistance protein 1</fullName>
    </alternativeName>
    <alternativeName>
        <fullName evidence="11">S-adenosyl-L-methionine:L-histidine 3-amino-3-carboxypropyltransferase 1</fullName>
    </alternativeName>
</protein>
<dbReference type="GO" id="GO:0046872">
    <property type="term" value="F:metal ion binding"/>
    <property type="evidence" value="ECO:0007669"/>
    <property type="project" value="UniProtKB-KW"/>
</dbReference>
<comment type="pathway">
    <text evidence="2">Protein modification; peptidyl-diphthamide biosynthesis.</text>
</comment>
<evidence type="ECO:0000256" key="11">
    <source>
        <dbReference type="ARBA" id="ARBA00031690"/>
    </source>
</evidence>
<keyword evidence="6" id="KW-0808">Transferase</keyword>
<organism evidence="16 17">
    <name type="scientific">Toxoplasma gondii COUG</name>
    <dbReference type="NCBI Taxonomy" id="1074873"/>
    <lineage>
        <taxon>Eukaryota</taxon>
        <taxon>Sar</taxon>
        <taxon>Alveolata</taxon>
        <taxon>Apicomplexa</taxon>
        <taxon>Conoidasida</taxon>
        <taxon>Coccidia</taxon>
        <taxon>Eucoccidiorida</taxon>
        <taxon>Eimeriorina</taxon>
        <taxon>Sarcocystidae</taxon>
        <taxon>Toxoplasma</taxon>
    </lineage>
</organism>
<dbReference type="PANTHER" id="PTHR10762">
    <property type="entry name" value="DIPHTHAMIDE BIOSYNTHESIS PROTEIN"/>
    <property type="match status" value="1"/>
</dbReference>
<dbReference type="FunFam" id="3.40.50.11840:FF:000001">
    <property type="entry name" value="2-(3-amino-3-carboxypropyl)histidine synthase subunit 1"/>
    <property type="match status" value="1"/>
</dbReference>
<sequence>MSTGSETASGGRDPRPTEPSSSTLPPAPSSSCSSSLPPAPSSSCSSSLPPAPSSSCSSSLPPAPSSSCSSSLPPAPSSGASSDPPSSSSEEFQQLLEKAVQMYLPANYDFEVAKSLRRLNAECSRNVALQLPEGLLTWSLQLASILKFFSDTVEHVTILSDVTYGACCVDDLTAAALGCDFLIHYGHSCLVPTTHASTFRNARSSQNASGEAGQTVKGLGCLYVFVDILIDPLPLCDALKRNFSPDTRLALLGTIQYAKCTLAVKRHLEQDGYFRVPPLIPQRSPLTAGEVLGCTSPKLPEQKIRNAVSSAKGDSESPCGTASRSSGNSSACCRNPDFSACSSSRPGDSVRREETEETSLDVEDSAHASAGLQLMPLGREEEERIDEVIFVADGRFHLEACMIQNPTLRFLRYDPFLKRLFRESYNHALLHRNRQAAIEAARSARSVALLLSTLGRQGSVGILEGLMELLDKRELPFCVILLSEISPQKIKPLTKQIDCFVQVACPRLSIDWGSGYAAGGRPVLTPYEAHVAFGDEKYRDVYPMDYYGKDGGPWSNYNTKAGHRSGSLAPVISPEDRKAQLRARLLARQREQRHR</sequence>
<dbReference type="Pfam" id="PF01866">
    <property type="entry name" value="Diphthamide_syn"/>
    <property type="match status" value="2"/>
</dbReference>
<evidence type="ECO:0000256" key="2">
    <source>
        <dbReference type="ARBA" id="ARBA00005156"/>
    </source>
</evidence>
<dbReference type="GO" id="GO:0051536">
    <property type="term" value="F:iron-sulfur cluster binding"/>
    <property type="evidence" value="ECO:0007669"/>
    <property type="project" value="UniProtKB-KW"/>
</dbReference>
<keyword evidence="9" id="KW-0408">Iron</keyword>
<dbReference type="Gene3D" id="3.40.50.11860">
    <property type="entry name" value="Diphthamide synthesis DPH1/DPH2 domain 3"/>
    <property type="match status" value="1"/>
</dbReference>
<dbReference type="InterPro" id="IPR016435">
    <property type="entry name" value="DPH1/DPH2"/>
</dbReference>
<dbReference type="PANTHER" id="PTHR10762:SF1">
    <property type="entry name" value="2-(3-AMINO-3-CARBOXYPROPYL)HISTIDINE SYNTHASE SUBUNIT 1"/>
    <property type="match status" value="1"/>
</dbReference>
<dbReference type="EMBL" id="AGQR02000110">
    <property type="protein sequence ID" value="PIM05338.1"/>
    <property type="molecule type" value="Genomic_DNA"/>
</dbReference>
<evidence type="ECO:0000256" key="14">
    <source>
        <dbReference type="ARBA" id="ARBA00048403"/>
    </source>
</evidence>
<name>A0A2G8YDI9_TOXGO</name>
<evidence type="ECO:0000256" key="7">
    <source>
        <dbReference type="ARBA" id="ARBA00022691"/>
    </source>
</evidence>
<dbReference type="SFLD" id="SFLDS00032">
    <property type="entry name" value="Radical_SAM_3-amino-3-carboxyp"/>
    <property type="match status" value="1"/>
</dbReference>
<dbReference type="UniPathway" id="UPA00559"/>
<dbReference type="GO" id="GO:0017183">
    <property type="term" value="P:protein histidyl modification to diphthamide"/>
    <property type="evidence" value="ECO:0007669"/>
    <property type="project" value="UniProtKB-UniPathway"/>
</dbReference>
<evidence type="ECO:0000256" key="4">
    <source>
        <dbReference type="ARBA" id="ARBA00012221"/>
    </source>
</evidence>